<dbReference type="Proteomes" id="UP000015102">
    <property type="component" value="Unassembled WGS sequence"/>
</dbReference>
<dbReference type="InterPro" id="IPR036179">
    <property type="entry name" value="Ig-like_dom_sf"/>
</dbReference>
<dbReference type="SUPFAM" id="SSF48726">
    <property type="entry name" value="Immunoglobulin"/>
    <property type="match status" value="1"/>
</dbReference>
<keyword evidence="3" id="KW-1185">Reference proteome</keyword>
<dbReference type="EnsemblMetazoa" id="MESCA006515-RA">
    <property type="protein sequence ID" value="MESCA006515-PA"/>
    <property type="gene ID" value="MESCA006515"/>
</dbReference>
<dbReference type="GO" id="GO:0032589">
    <property type="term" value="C:neuron projection membrane"/>
    <property type="evidence" value="ECO:0007669"/>
    <property type="project" value="TreeGrafter"/>
</dbReference>
<feature type="domain" description="Ig-like" evidence="1">
    <location>
        <begin position="62"/>
        <end position="118"/>
    </location>
</feature>
<dbReference type="InterPro" id="IPR037448">
    <property type="entry name" value="Zig-8"/>
</dbReference>
<organism evidence="2 3">
    <name type="scientific">Megaselia scalaris</name>
    <name type="common">Humpbacked fly</name>
    <name type="synonym">Phora scalaris</name>
    <dbReference type="NCBI Taxonomy" id="36166"/>
    <lineage>
        <taxon>Eukaryota</taxon>
        <taxon>Metazoa</taxon>
        <taxon>Ecdysozoa</taxon>
        <taxon>Arthropoda</taxon>
        <taxon>Hexapoda</taxon>
        <taxon>Insecta</taxon>
        <taxon>Pterygota</taxon>
        <taxon>Neoptera</taxon>
        <taxon>Endopterygota</taxon>
        <taxon>Diptera</taxon>
        <taxon>Brachycera</taxon>
        <taxon>Muscomorpha</taxon>
        <taxon>Platypezoidea</taxon>
        <taxon>Phoridae</taxon>
        <taxon>Megaseliini</taxon>
        <taxon>Megaselia</taxon>
    </lineage>
</organism>
<reference evidence="2" key="2">
    <citation type="submission" date="2015-06" db="UniProtKB">
        <authorList>
            <consortium name="EnsemblMetazoa"/>
        </authorList>
    </citation>
    <scope>IDENTIFICATION</scope>
</reference>
<dbReference type="GO" id="GO:0050808">
    <property type="term" value="P:synapse organization"/>
    <property type="evidence" value="ECO:0007669"/>
    <property type="project" value="TreeGrafter"/>
</dbReference>
<dbReference type="AlphaFoldDB" id="T1GS67"/>
<name>T1GS67_MEGSC</name>
<dbReference type="HOGENOM" id="CLU_2075839_0_0_1"/>
<reference evidence="3" key="1">
    <citation type="submission" date="2013-02" db="EMBL/GenBank/DDBJ databases">
        <authorList>
            <person name="Hughes D."/>
        </authorList>
    </citation>
    <scope>NUCLEOTIDE SEQUENCE</scope>
    <source>
        <strain>Durham</strain>
        <strain evidence="3">NC isolate 2 -- Noor lab</strain>
    </source>
</reference>
<dbReference type="EMBL" id="CAQQ02167488">
    <property type="status" value="NOT_ANNOTATED_CDS"/>
    <property type="molecule type" value="Genomic_DNA"/>
</dbReference>
<dbReference type="EMBL" id="CAQQ02167486">
    <property type="status" value="NOT_ANNOTATED_CDS"/>
    <property type="molecule type" value="Genomic_DNA"/>
</dbReference>
<evidence type="ECO:0000259" key="1">
    <source>
        <dbReference type="PROSITE" id="PS50835"/>
    </source>
</evidence>
<dbReference type="STRING" id="36166.T1GS67"/>
<accession>T1GS67</accession>
<sequence>MKSFFTGLAGGAGEDWLHGVTQSIHVQLQQTSFENTNSWLLLRSIAGILKSWKERTFSWIEPITKILGGPDLYIDAGSTVNLTCIIINLPESPELIRWTHNNEVRIFVNLIEISIPKL</sequence>
<protein>
    <recommendedName>
        <fullName evidence="1">Ig-like domain-containing protein</fullName>
    </recommendedName>
</protein>
<proteinExistence type="predicted"/>
<dbReference type="PANTHER" id="PTHR23279">
    <property type="entry name" value="DEFECTIVE PROBOSCIS EXTENSION RESPONSE DPR -RELATED"/>
    <property type="match status" value="1"/>
</dbReference>
<evidence type="ECO:0000313" key="3">
    <source>
        <dbReference type="Proteomes" id="UP000015102"/>
    </source>
</evidence>
<dbReference type="InterPro" id="IPR007110">
    <property type="entry name" value="Ig-like_dom"/>
</dbReference>
<dbReference type="PANTHER" id="PTHR23279:SF13">
    <property type="entry name" value="DEFECTIVE PROBOSCIS EXTENSION RESPONSE 21"/>
    <property type="match status" value="1"/>
</dbReference>
<evidence type="ECO:0000313" key="2">
    <source>
        <dbReference type="EnsemblMetazoa" id="MESCA006515-PA"/>
    </source>
</evidence>
<dbReference type="PROSITE" id="PS50835">
    <property type="entry name" value="IG_LIKE"/>
    <property type="match status" value="1"/>
</dbReference>
<dbReference type="EMBL" id="CAQQ02167487">
    <property type="status" value="NOT_ANNOTATED_CDS"/>
    <property type="molecule type" value="Genomic_DNA"/>
</dbReference>